<evidence type="ECO:0000256" key="1">
    <source>
        <dbReference type="SAM" id="Phobius"/>
    </source>
</evidence>
<accession>A0A8J3XYQ6</accession>
<dbReference type="AlphaFoldDB" id="A0A8J3XYQ6"/>
<feature type="transmembrane region" description="Helical" evidence="1">
    <location>
        <begin position="52"/>
        <end position="70"/>
    </location>
</feature>
<keyword evidence="1" id="KW-1133">Transmembrane helix</keyword>
<gene>
    <name evidence="2" type="ORF">Pth03_59800</name>
</gene>
<name>A0A8J3XYQ6_9ACTN</name>
<proteinExistence type="predicted"/>
<feature type="transmembrane region" description="Helical" evidence="1">
    <location>
        <begin position="82"/>
        <end position="101"/>
    </location>
</feature>
<dbReference type="EMBL" id="BOOR01000054">
    <property type="protein sequence ID" value="GII57591.1"/>
    <property type="molecule type" value="Genomic_DNA"/>
</dbReference>
<sequence length="138" mass="13929">MLAIPLSDASRIVAGLLLLTIVTIEFGGWFMTKIVRGDVPMTDFQKAFARAGHAHAGVLVTLGLVCQILADATTLTGAAGWVARLGVPAAAALMSGGFFAASAGRGLTGPNRFIAILWLGAAALAIGVVTLGIGLLTA</sequence>
<reference evidence="2" key="1">
    <citation type="submission" date="2021-01" db="EMBL/GenBank/DDBJ databases">
        <title>Whole genome shotgun sequence of Planotetraspora thailandica NBRC 104271.</title>
        <authorList>
            <person name="Komaki H."/>
            <person name="Tamura T."/>
        </authorList>
    </citation>
    <scope>NUCLEOTIDE SEQUENCE</scope>
    <source>
        <strain evidence="2">NBRC 104271</strain>
    </source>
</reference>
<organism evidence="2 3">
    <name type="scientific">Planotetraspora thailandica</name>
    <dbReference type="NCBI Taxonomy" id="487172"/>
    <lineage>
        <taxon>Bacteria</taxon>
        <taxon>Bacillati</taxon>
        <taxon>Actinomycetota</taxon>
        <taxon>Actinomycetes</taxon>
        <taxon>Streptosporangiales</taxon>
        <taxon>Streptosporangiaceae</taxon>
        <taxon>Planotetraspora</taxon>
    </lineage>
</organism>
<keyword evidence="1" id="KW-0812">Transmembrane</keyword>
<dbReference type="Proteomes" id="UP000605992">
    <property type="component" value="Unassembled WGS sequence"/>
</dbReference>
<comment type="caution">
    <text evidence="2">The sequence shown here is derived from an EMBL/GenBank/DDBJ whole genome shotgun (WGS) entry which is preliminary data.</text>
</comment>
<evidence type="ECO:0000313" key="3">
    <source>
        <dbReference type="Proteomes" id="UP000605992"/>
    </source>
</evidence>
<keyword evidence="1" id="KW-0472">Membrane</keyword>
<protein>
    <submittedName>
        <fullName evidence="2">Uncharacterized protein</fullName>
    </submittedName>
</protein>
<dbReference type="RefSeq" id="WP_203947713.1">
    <property type="nucleotide sequence ID" value="NZ_BOOR01000054.1"/>
</dbReference>
<feature type="transmembrane region" description="Helical" evidence="1">
    <location>
        <begin position="113"/>
        <end position="136"/>
    </location>
</feature>
<evidence type="ECO:0000313" key="2">
    <source>
        <dbReference type="EMBL" id="GII57591.1"/>
    </source>
</evidence>
<keyword evidence="3" id="KW-1185">Reference proteome</keyword>
<feature type="transmembrane region" description="Helical" evidence="1">
    <location>
        <begin position="12"/>
        <end position="31"/>
    </location>
</feature>